<protein>
    <submittedName>
        <fullName evidence="1">Uncharacterized protein</fullName>
    </submittedName>
</protein>
<proteinExistence type="predicted"/>
<reference evidence="1" key="1">
    <citation type="submission" date="2022-08" db="EMBL/GenBank/DDBJ databases">
        <title>Genome Sequence of Lecanicillium fungicola.</title>
        <authorList>
            <person name="Buettner E."/>
        </authorList>
    </citation>
    <scope>NUCLEOTIDE SEQUENCE</scope>
    <source>
        <strain evidence="1">Babe33</strain>
    </source>
</reference>
<evidence type="ECO:0000313" key="2">
    <source>
        <dbReference type="Proteomes" id="UP001143910"/>
    </source>
</evidence>
<comment type="caution">
    <text evidence="1">The sequence shown here is derived from an EMBL/GenBank/DDBJ whole genome shotgun (WGS) entry which is preliminary data.</text>
</comment>
<evidence type="ECO:0000313" key="1">
    <source>
        <dbReference type="EMBL" id="KAJ2972803.1"/>
    </source>
</evidence>
<sequence>MHTPTPELSDSCARKRPLESGPETMARTKRQTEQAARTIHEPLAEGSMRLLRIVTASNAEETISCETIHVLFGEKRKFEALSYRWGESMAEKPILLNGVEIKVRQNLRDALCILRRRAGSDKLYWIDALCINQDDVAERNLHLQLMHSIFFRASTVLVWLGKMYDQYEPTVSLLQGFEDAEQSKRSEKHLSRMKEEIKANSLEMAENIYEDQYWNRVWIVQEIGLARRIEVCLGETSINWNVVFGRTADDFLGSRANIAVKWTSVPSSNNEQSLESQIKRIHQIMRFQIATEKEDQASDRELGIESPRSGSRLYQLSTWSNAQTRRVGLASDKVRLGDLICWVKHSSRAVILRPRVKLSATGSSAVAFHAVGTAATASDLQGIRRWEHADRYMDFSTESNPTVRIALRLDSNFIFVLLENSGIYDDRE</sequence>
<organism evidence="1 2">
    <name type="scientific">Zarea fungicola</name>
    <dbReference type="NCBI Taxonomy" id="93591"/>
    <lineage>
        <taxon>Eukaryota</taxon>
        <taxon>Fungi</taxon>
        <taxon>Dikarya</taxon>
        <taxon>Ascomycota</taxon>
        <taxon>Pezizomycotina</taxon>
        <taxon>Sordariomycetes</taxon>
        <taxon>Hypocreomycetidae</taxon>
        <taxon>Hypocreales</taxon>
        <taxon>Cordycipitaceae</taxon>
        <taxon>Zarea</taxon>
    </lineage>
</organism>
<accession>A0ACC1N201</accession>
<name>A0ACC1N201_9HYPO</name>
<dbReference type="Proteomes" id="UP001143910">
    <property type="component" value="Unassembled WGS sequence"/>
</dbReference>
<dbReference type="EMBL" id="JANJQO010001079">
    <property type="protein sequence ID" value="KAJ2972803.1"/>
    <property type="molecule type" value="Genomic_DNA"/>
</dbReference>
<gene>
    <name evidence="1" type="ORF">NQ176_g6950</name>
</gene>
<keyword evidence="2" id="KW-1185">Reference proteome</keyword>